<dbReference type="AlphaFoldDB" id="A6G1P2"/>
<proteinExistence type="predicted"/>
<feature type="region of interest" description="Disordered" evidence="1">
    <location>
        <begin position="31"/>
        <end position="71"/>
    </location>
</feature>
<protein>
    <recommendedName>
        <fullName evidence="5">Lipoprotein</fullName>
    </recommendedName>
</protein>
<reference evidence="3 4" key="1">
    <citation type="submission" date="2007-06" db="EMBL/GenBank/DDBJ databases">
        <authorList>
            <person name="Shimkets L."/>
            <person name="Ferriera S."/>
            <person name="Johnson J."/>
            <person name="Kravitz S."/>
            <person name="Beeson K."/>
            <person name="Sutton G."/>
            <person name="Rogers Y.-H."/>
            <person name="Friedman R."/>
            <person name="Frazier M."/>
            <person name="Venter J.C."/>
        </authorList>
    </citation>
    <scope>NUCLEOTIDE SEQUENCE [LARGE SCALE GENOMIC DNA]</scope>
    <source>
        <strain evidence="3 4">SIR-1</strain>
    </source>
</reference>
<keyword evidence="2" id="KW-0732">Signal</keyword>
<name>A6G1P2_9BACT</name>
<accession>A6G1P2</accession>
<dbReference type="EMBL" id="ABCS01000012">
    <property type="protein sequence ID" value="EDM80306.1"/>
    <property type="molecule type" value="Genomic_DNA"/>
</dbReference>
<evidence type="ECO:0000256" key="1">
    <source>
        <dbReference type="SAM" id="MobiDB-lite"/>
    </source>
</evidence>
<feature type="signal peptide" evidence="2">
    <location>
        <begin position="1"/>
        <end position="22"/>
    </location>
</feature>
<evidence type="ECO:0000313" key="3">
    <source>
        <dbReference type="EMBL" id="EDM80306.1"/>
    </source>
</evidence>
<evidence type="ECO:0008006" key="5">
    <source>
        <dbReference type="Google" id="ProtNLM"/>
    </source>
</evidence>
<feature type="chain" id="PRO_5002695012" description="Lipoprotein" evidence="2">
    <location>
        <begin position="23"/>
        <end position="358"/>
    </location>
</feature>
<evidence type="ECO:0000313" key="4">
    <source>
        <dbReference type="Proteomes" id="UP000005801"/>
    </source>
</evidence>
<comment type="caution">
    <text evidence="3">The sequence shown here is derived from an EMBL/GenBank/DDBJ whole genome shotgun (WGS) entry which is preliminary data.</text>
</comment>
<dbReference type="STRING" id="391625.PPSIR1_36687"/>
<feature type="compositionally biased region" description="Acidic residues" evidence="1">
    <location>
        <begin position="32"/>
        <end position="60"/>
    </location>
</feature>
<organism evidence="3 4">
    <name type="scientific">Plesiocystis pacifica SIR-1</name>
    <dbReference type="NCBI Taxonomy" id="391625"/>
    <lineage>
        <taxon>Bacteria</taxon>
        <taxon>Pseudomonadati</taxon>
        <taxon>Myxococcota</taxon>
        <taxon>Polyangia</taxon>
        <taxon>Nannocystales</taxon>
        <taxon>Nannocystaceae</taxon>
        <taxon>Plesiocystis</taxon>
    </lineage>
</organism>
<dbReference type="Proteomes" id="UP000005801">
    <property type="component" value="Unassembled WGS sequence"/>
</dbReference>
<keyword evidence="4" id="KW-1185">Reference proteome</keyword>
<feature type="region of interest" description="Disordered" evidence="1">
    <location>
        <begin position="261"/>
        <end position="287"/>
    </location>
</feature>
<sequence>MVMPASNRLVSSLFTSSLIAAAMVLGACSDDGGGEDEAAGTEDTGEDEESTDEETTDEGGECTPPPEDTQEFGTQQYVEVVNGGAAAVYIKGGPCGAAIMELEIDGEPWRDNTALFERCSTVVENDYCEGSCAPEDGLVPSIRIGAGESLFLPFDGVAYVPHPIADACQALETCPPPSECQVASIVPDGASMTVIVTAYDTCSDPMACGCDMAETCEMANVNVHSAISGGTVTGSVTLTYPDAGQPVLMLQLAGFCLDAARSSDKNPGPCASTTAGSRRASDSSRHRPRLLAKYKQLVTACSPELSLPSVTSRVLGLITPVVEQDLSDLQEHAKVFLVAADEQIRQLVFGGASRSHRL</sequence>
<gene>
    <name evidence="3" type="ORF">PPSIR1_36687</name>
</gene>
<evidence type="ECO:0000256" key="2">
    <source>
        <dbReference type="SAM" id="SignalP"/>
    </source>
</evidence>